<dbReference type="UniPathway" id="UPA00148"/>
<reference evidence="10 11" key="1">
    <citation type="submission" date="2020-04" db="EMBL/GenBank/DDBJ databases">
        <title>MicrobeNet Type strains.</title>
        <authorList>
            <person name="Nicholson A.C."/>
        </authorList>
    </citation>
    <scope>NUCLEOTIDE SEQUENCE [LARGE SCALE GENOMIC DNA]</scope>
    <source>
        <strain evidence="10 11">CCUG 69612</strain>
    </source>
</reference>
<evidence type="ECO:0000256" key="4">
    <source>
        <dbReference type="ARBA" id="ARBA00022475"/>
    </source>
</evidence>
<dbReference type="AlphaFoldDB" id="A0A7X6N1C9"/>
<comment type="similarity">
    <text evidence="3 9">Belongs to the CobD/CbiB family.</text>
</comment>
<evidence type="ECO:0000313" key="10">
    <source>
        <dbReference type="EMBL" id="NKZ20392.1"/>
    </source>
</evidence>
<accession>A0A7X6N1C9</accession>
<evidence type="ECO:0000256" key="7">
    <source>
        <dbReference type="ARBA" id="ARBA00022989"/>
    </source>
</evidence>
<comment type="caution">
    <text evidence="10">The sequence shown here is derived from an EMBL/GenBank/DDBJ whole genome shotgun (WGS) entry which is preliminary data.</text>
</comment>
<evidence type="ECO:0000256" key="8">
    <source>
        <dbReference type="ARBA" id="ARBA00023136"/>
    </source>
</evidence>
<keyword evidence="8 9" id="KW-0472">Membrane</keyword>
<dbReference type="HAMAP" id="MF_00024">
    <property type="entry name" value="CobD_CbiB"/>
    <property type="match status" value="1"/>
</dbReference>
<dbReference type="GO" id="GO:0009236">
    <property type="term" value="P:cobalamin biosynthetic process"/>
    <property type="evidence" value="ECO:0007669"/>
    <property type="project" value="UniProtKB-UniRule"/>
</dbReference>
<comment type="pathway">
    <text evidence="2 9">Cofactor biosynthesis; adenosylcobalamin biosynthesis.</text>
</comment>
<evidence type="ECO:0000256" key="2">
    <source>
        <dbReference type="ARBA" id="ARBA00004953"/>
    </source>
</evidence>
<evidence type="ECO:0000256" key="3">
    <source>
        <dbReference type="ARBA" id="ARBA00006263"/>
    </source>
</evidence>
<name>A0A7X6N1C9_9STRE</name>
<dbReference type="PANTHER" id="PTHR34308">
    <property type="entry name" value="COBALAMIN BIOSYNTHESIS PROTEIN CBIB"/>
    <property type="match status" value="1"/>
</dbReference>
<keyword evidence="5 9" id="KW-0169">Cobalamin biosynthesis</keyword>
<evidence type="ECO:0000256" key="6">
    <source>
        <dbReference type="ARBA" id="ARBA00022692"/>
    </source>
</evidence>
<dbReference type="NCBIfam" id="TIGR00380">
    <property type="entry name" value="cobal_cbiB"/>
    <property type="match status" value="1"/>
</dbReference>
<comment type="caution">
    <text evidence="9">Lacks conserved residue(s) required for the propagation of feature annotation.</text>
</comment>
<comment type="function">
    <text evidence="9">Converts cobyric acid to cobinamide by the addition of aminopropanol on the F carboxylic group.</text>
</comment>
<organism evidence="10 11">
    <name type="scientific">Streptococcus ovuberis</name>
    <dbReference type="NCBI Taxonomy" id="1936207"/>
    <lineage>
        <taxon>Bacteria</taxon>
        <taxon>Bacillati</taxon>
        <taxon>Bacillota</taxon>
        <taxon>Bacilli</taxon>
        <taxon>Lactobacillales</taxon>
        <taxon>Streptococcaceae</taxon>
        <taxon>Streptococcus</taxon>
    </lineage>
</organism>
<dbReference type="RefSeq" id="WP_168549149.1">
    <property type="nucleotide sequence ID" value="NZ_JAAXPR010000009.1"/>
</dbReference>
<dbReference type="GO" id="GO:0048472">
    <property type="term" value="F:threonine-phosphate decarboxylase activity"/>
    <property type="evidence" value="ECO:0007669"/>
    <property type="project" value="InterPro"/>
</dbReference>
<dbReference type="GO" id="GO:0005886">
    <property type="term" value="C:plasma membrane"/>
    <property type="evidence" value="ECO:0007669"/>
    <property type="project" value="UniProtKB-SubCell"/>
</dbReference>
<keyword evidence="4 9" id="KW-1003">Cell membrane</keyword>
<dbReference type="GO" id="GO:0015420">
    <property type="term" value="F:ABC-type vitamin B12 transporter activity"/>
    <property type="evidence" value="ECO:0007669"/>
    <property type="project" value="UniProtKB-UniRule"/>
</dbReference>
<evidence type="ECO:0000256" key="5">
    <source>
        <dbReference type="ARBA" id="ARBA00022573"/>
    </source>
</evidence>
<feature type="transmembrane region" description="Helical" evidence="9">
    <location>
        <begin position="287"/>
        <end position="312"/>
    </location>
</feature>
<protein>
    <recommendedName>
        <fullName evidence="9">Cobalamin biosynthesis protein CobD</fullName>
    </recommendedName>
</protein>
<keyword evidence="6 9" id="KW-0812">Transmembrane</keyword>
<gene>
    <name evidence="9 10" type="primary">cobD</name>
    <name evidence="10" type="ORF">HF992_05960</name>
</gene>
<feature type="transmembrane region" description="Helical" evidence="9">
    <location>
        <begin position="47"/>
        <end position="72"/>
    </location>
</feature>
<comment type="subcellular location">
    <subcellularLocation>
        <location evidence="1 9">Cell membrane</location>
        <topology evidence="1 9">Multi-pass membrane protein</topology>
    </subcellularLocation>
</comment>
<evidence type="ECO:0000313" key="11">
    <source>
        <dbReference type="Proteomes" id="UP000522720"/>
    </source>
</evidence>
<keyword evidence="11" id="KW-1185">Reference proteome</keyword>
<feature type="transmembrane region" description="Helical" evidence="9">
    <location>
        <begin position="79"/>
        <end position="99"/>
    </location>
</feature>
<dbReference type="InterPro" id="IPR004485">
    <property type="entry name" value="Cobalamin_biosynth_CobD/CbiB"/>
</dbReference>
<dbReference type="PANTHER" id="PTHR34308:SF1">
    <property type="entry name" value="COBALAMIN BIOSYNTHESIS PROTEIN CBIB"/>
    <property type="match status" value="1"/>
</dbReference>
<dbReference type="EMBL" id="JAAXPR010000009">
    <property type="protein sequence ID" value="NKZ20392.1"/>
    <property type="molecule type" value="Genomic_DNA"/>
</dbReference>
<sequence length="318" mass="34951">MVVLAVILAVLLDWILGDPYHWPHPVKWMGNYISFCLRYRAKRPVTAYLFGGLLWVTTVGLTVGVVTAGLYLAQQVHVVLYWVVWIYLAYASLAGRSLAVEAVKVYRTLQEGSLEDARYQVSMIVGRDTTSLNREEIAKATIETVAENTSDGVIGPLLCLFLGGPVLAMGYKAVNTLDSMVGYRTEKYRYIGFVSAKMDDLANLLPARLTWGCLVLASHMLQLDGRSALRIGWRDRYQHASPNSAFSEAVVAGALGIRLGGAHVYHGELIDKPTIGDRLRAVVPQDILTTVSLLYMSTTVALLLGLLSYISLNMIGVI</sequence>
<keyword evidence="7 9" id="KW-1133">Transmembrane helix</keyword>
<dbReference type="Proteomes" id="UP000522720">
    <property type="component" value="Unassembled WGS sequence"/>
</dbReference>
<evidence type="ECO:0000256" key="1">
    <source>
        <dbReference type="ARBA" id="ARBA00004651"/>
    </source>
</evidence>
<proteinExistence type="inferred from homology"/>
<dbReference type="Pfam" id="PF03186">
    <property type="entry name" value="CobD_Cbib"/>
    <property type="match status" value="1"/>
</dbReference>
<evidence type="ECO:0000256" key="9">
    <source>
        <dbReference type="HAMAP-Rule" id="MF_00024"/>
    </source>
</evidence>